<protein>
    <recommendedName>
        <fullName evidence="7">Adenylate kinase</fullName>
    </recommendedName>
</protein>
<name>A0AB34JQD0_PRYPA</name>
<keyword evidence="3" id="KW-0418">Kinase</keyword>
<evidence type="ECO:0000256" key="2">
    <source>
        <dbReference type="ARBA" id="ARBA00022741"/>
    </source>
</evidence>
<dbReference type="GO" id="GO:0019205">
    <property type="term" value="F:nucleobase-containing compound kinase activity"/>
    <property type="evidence" value="ECO:0007669"/>
    <property type="project" value="InterPro"/>
</dbReference>
<dbReference type="InterPro" id="IPR027417">
    <property type="entry name" value="P-loop_NTPase"/>
</dbReference>
<dbReference type="SUPFAM" id="SSF52540">
    <property type="entry name" value="P-loop containing nucleoside triphosphate hydrolases"/>
    <property type="match status" value="1"/>
</dbReference>
<dbReference type="Pfam" id="PF00406">
    <property type="entry name" value="ADK"/>
    <property type="match status" value="1"/>
</dbReference>
<dbReference type="EMBL" id="JBGBPQ010000006">
    <property type="protein sequence ID" value="KAL1523318.1"/>
    <property type="molecule type" value="Genomic_DNA"/>
</dbReference>
<keyword evidence="2" id="KW-0547">Nucleotide-binding</keyword>
<dbReference type="PANTHER" id="PTHR23359">
    <property type="entry name" value="NUCLEOTIDE KINASE"/>
    <property type="match status" value="1"/>
</dbReference>
<feature type="region of interest" description="Disordered" evidence="4">
    <location>
        <begin position="87"/>
        <end position="178"/>
    </location>
</feature>
<feature type="region of interest" description="Disordered" evidence="4">
    <location>
        <begin position="1"/>
        <end position="51"/>
    </location>
</feature>
<keyword evidence="1" id="KW-0808">Transferase</keyword>
<feature type="compositionally biased region" description="Basic residues" evidence="4">
    <location>
        <begin position="392"/>
        <end position="401"/>
    </location>
</feature>
<proteinExistence type="predicted"/>
<dbReference type="InterPro" id="IPR000850">
    <property type="entry name" value="Adenylat/UMP-CMP_kin"/>
</dbReference>
<feature type="compositionally biased region" description="Pro residues" evidence="4">
    <location>
        <begin position="23"/>
        <end position="37"/>
    </location>
</feature>
<gene>
    <name evidence="5" type="ORF">AB1Y20_018264</name>
</gene>
<accession>A0AB34JQD0</accession>
<keyword evidence="6" id="KW-1185">Reference proteome</keyword>
<dbReference type="GO" id="GO:0005524">
    <property type="term" value="F:ATP binding"/>
    <property type="evidence" value="ECO:0007669"/>
    <property type="project" value="InterPro"/>
</dbReference>
<feature type="compositionally biased region" description="Basic and acidic residues" evidence="4">
    <location>
        <begin position="111"/>
        <end position="120"/>
    </location>
</feature>
<feature type="compositionally biased region" description="Basic and acidic residues" evidence="4">
    <location>
        <begin position="361"/>
        <end position="382"/>
    </location>
</feature>
<feature type="compositionally biased region" description="Basic and acidic residues" evidence="4">
    <location>
        <begin position="165"/>
        <end position="177"/>
    </location>
</feature>
<dbReference type="Proteomes" id="UP001515480">
    <property type="component" value="Unassembled WGS sequence"/>
</dbReference>
<reference evidence="5 6" key="1">
    <citation type="journal article" date="2024" name="Science">
        <title>Giant polyketide synthase enzymes in the biosynthesis of giant marine polyether toxins.</title>
        <authorList>
            <person name="Fallon T.R."/>
            <person name="Shende V.V."/>
            <person name="Wierzbicki I.H."/>
            <person name="Pendleton A.L."/>
            <person name="Watervoot N.F."/>
            <person name="Auber R.P."/>
            <person name="Gonzalez D.J."/>
            <person name="Wisecaver J.H."/>
            <person name="Moore B.S."/>
        </authorList>
    </citation>
    <scope>NUCLEOTIDE SEQUENCE [LARGE SCALE GENOMIC DNA]</scope>
    <source>
        <strain evidence="5 6">12B1</strain>
    </source>
</reference>
<evidence type="ECO:0000256" key="4">
    <source>
        <dbReference type="SAM" id="MobiDB-lite"/>
    </source>
</evidence>
<evidence type="ECO:0000256" key="1">
    <source>
        <dbReference type="ARBA" id="ARBA00022679"/>
    </source>
</evidence>
<evidence type="ECO:0008006" key="7">
    <source>
        <dbReference type="Google" id="ProtNLM"/>
    </source>
</evidence>
<evidence type="ECO:0000313" key="6">
    <source>
        <dbReference type="Proteomes" id="UP001515480"/>
    </source>
</evidence>
<feature type="region of interest" description="Disordered" evidence="4">
    <location>
        <begin position="302"/>
        <end position="408"/>
    </location>
</feature>
<comment type="caution">
    <text evidence="5">The sequence shown here is derived from an EMBL/GenBank/DDBJ whole genome shotgun (WGS) entry which is preliminary data.</text>
</comment>
<sequence>MAGGGECAESGVRAAAPLDPSHSPVPDPVAPTQPAAPPAAAASAEGEADFQEGRVEAKLQEGKVDVAFQQGGVAELQEGEVEAKLRTGGLQTELQHVGEDEGEGEAGLQKKGIEGDRVEAESQNDGAEAEDGWAADGAEMSPDTTEPAAAPPSSAPRGDGSSTVEEAHSANEEEARAEPTGQICFVLGGPGSGATTQSMKLAAKYGYTYCGVYKLLQLEVARGSRLAREFSQFVMSGKVVPMRCYADLLAAHIKSDGRYIVDDFPRTPDELTLALRRLRPQAGARDFCLWLDAPEDLRGERLVSRGRSRIKPPPRAPPPAATDAGKASGRAGGQGVCGGGAVASLSHETVESQVLPPASRDGAKPEPSEDGRATGERCREARAASTISAAARGRKTRREVKRRKDEAISREKRMLGRDHPTIIRKRLDAYRARAASLKEHLERASLVLHVDAAQSIESVFALACDAFETRKIND</sequence>
<dbReference type="Gene3D" id="3.40.50.300">
    <property type="entry name" value="P-loop containing nucleotide triphosphate hydrolases"/>
    <property type="match status" value="2"/>
</dbReference>
<dbReference type="GO" id="GO:0006139">
    <property type="term" value="P:nucleobase-containing compound metabolic process"/>
    <property type="evidence" value="ECO:0007669"/>
    <property type="project" value="InterPro"/>
</dbReference>
<evidence type="ECO:0000313" key="5">
    <source>
        <dbReference type="EMBL" id="KAL1523318.1"/>
    </source>
</evidence>
<evidence type="ECO:0000256" key="3">
    <source>
        <dbReference type="ARBA" id="ARBA00022777"/>
    </source>
</evidence>
<feature type="compositionally biased region" description="Gly residues" evidence="4">
    <location>
        <begin position="330"/>
        <end position="341"/>
    </location>
</feature>
<dbReference type="PROSITE" id="PS50096">
    <property type="entry name" value="IQ"/>
    <property type="match status" value="1"/>
</dbReference>
<organism evidence="5 6">
    <name type="scientific">Prymnesium parvum</name>
    <name type="common">Toxic golden alga</name>
    <dbReference type="NCBI Taxonomy" id="97485"/>
    <lineage>
        <taxon>Eukaryota</taxon>
        <taxon>Haptista</taxon>
        <taxon>Haptophyta</taxon>
        <taxon>Prymnesiophyceae</taxon>
        <taxon>Prymnesiales</taxon>
        <taxon>Prymnesiaceae</taxon>
        <taxon>Prymnesium</taxon>
    </lineage>
</organism>
<dbReference type="AlphaFoldDB" id="A0AB34JQD0"/>